<evidence type="ECO:0000256" key="1">
    <source>
        <dbReference type="SAM" id="Coils"/>
    </source>
</evidence>
<organism evidence="3 4">
    <name type="scientific">Platanthera zijinensis</name>
    <dbReference type="NCBI Taxonomy" id="2320716"/>
    <lineage>
        <taxon>Eukaryota</taxon>
        <taxon>Viridiplantae</taxon>
        <taxon>Streptophyta</taxon>
        <taxon>Embryophyta</taxon>
        <taxon>Tracheophyta</taxon>
        <taxon>Spermatophyta</taxon>
        <taxon>Magnoliopsida</taxon>
        <taxon>Liliopsida</taxon>
        <taxon>Asparagales</taxon>
        <taxon>Orchidaceae</taxon>
        <taxon>Orchidoideae</taxon>
        <taxon>Orchideae</taxon>
        <taxon>Orchidinae</taxon>
        <taxon>Platanthera</taxon>
    </lineage>
</organism>
<evidence type="ECO:0000313" key="3">
    <source>
        <dbReference type="EMBL" id="KAK8936590.1"/>
    </source>
</evidence>
<dbReference type="EMBL" id="JBBWWQ010000010">
    <property type="protein sequence ID" value="KAK8936590.1"/>
    <property type="molecule type" value="Genomic_DNA"/>
</dbReference>
<gene>
    <name evidence="3" type="ORF">KSP39_PZI011963</name>
</gene>
<evidence type="ECO:0000313" key="4">
    <source>
        <dbReference type="Proteomes" id="UP001418222"/>
    </source>
</evidence>
<dbReference type="InterPro" id="IPR019159">
    <property type="entry name" value="CCDC93_CC"/>
</dbReference>
<dbReference type="PANTHER" id="PTHR16441">
    <property type="entry name" value="FIDIPIDINE"/>
    <property type="match status" value="1"/>
</dbReference>
<sequence length="310" mass="35466">MTESSSHAECGDAAGESGDDALKCLSFFRDHPQDGELEIQQLDEEVCALRVTIQDLLSQSAELDHKRSDLSHESHLLHSMINDKRGRVTVQKLIEFQEQLKDLERRESGLESKLLICEEEFSNLSGSKSGSVDLDIHLSDSINKFHSLKMKLSAKMRASFSLRCQLNDAPVQTELIQYEKRFSELYAQIQEKHRLTRRYYATYNALLEIKELMLKEASLLNSINLQFKDAMTTPSGQSKLLDTMEVILKGTKQKLEKTKQDLLVEQKVLNSFEEKHAIEVAAERHFPILLKTFQDACAEYDRLREVTLST</sequence>
<accession>A0AAP0BF00</accession>
<dbReference type="GO" id="GO:0006893">
    <property type="term" value="P:Golgi to plasma membrane transport"/>
    <property type="evidence" value="ECO:0007669"/>
    <property type="project" value="TreeGrafter"/>
</dbReference>
<dbReference type="Proteomes" id="UP001418222">
    <property type="component" value="Unassembled WGS sequence"/>
</dbReference>
<dbReference type="InterPro" id="IPR039116">
    <property type="entry name" value="CCDC93"/>
</dbReference>
<proteinExistence type="predicted"/>
<keyword evidence="1" id="KW-0175">Coiled coil</keyword>
<dbReference type="AlphaFoldDB" id="A0AAP0BF00"/>
<feature type="domain" description="CCDC93 coiled-coil" evidence="2">
    <location>
        <begin position="38"/>
        <end position="303"/>
    </location>
</feature>
<dbReference type="PANTHER" id="PTHR16441:SF0">
    <property type="entry name" value="COILED-COIL DOMAIN-CONTAINING PROTEIN 93"/>
    <property type="match status" value="1"/>
</dbReference>
<reference evidence="3 4" key="1">
    <citation type="journal article" date="2022" name="Nat. Plants">
        <title>Genomes of leafy and leafless Platanthera orchids illuminate the evolution of mycoheterotrophy.</title>
        <authorList>
            <person name="Li M.H."/>
            <person name="Liu K.W."/>
            <person name="Li Z."/>
            <person name="Lu H.C."/>
            <person name="Ye Q.L."/>
            <person name="Zhang D."/>
            <person name="Wang J.Y."/>
            <person name="Li Y.F."/>
            <person name="Zhong Z.M."/>
            <person name="Liu X."/>
            <person name="Yu X."/>
            <person name="Liu D.K."/>
            <person name="Tu X.D."/>
            <person name="Liu B."/>
            <person name="Hao Y."/>
            <person name="Liao X.Y."/>
            <person name="Jiang Y.T."/>
            <person name="Sun W.H."/>
            <person name="Chen J."/>
            <person name="Chen Y.Q."/>
            <person name="Ai Y."/>
            <person name="Zhai J.W."/>
            <person name="Wu S.S."/>
            <person name="Zhou Z."/>
            <person name="Hsiao Y.Y."/>
            <person name="Wu W.L."/>
            <person name="Chen Y.Y."/>
            <person name="Lin Y.F."/>
            <person name="Hsu J.L."/>
            <person name="Li C.Y."/>
            <person name="Wang Z.W."/>
            <person name="Zhao X."/>
            <person name="Zhong W.Y."/>
            <person name="Ma X.K."/>
            <person name="Ma L."/>
            <person name="Huang J."/>
            <person name="Chen G.Z."/>
            <person name="Huang M.Z."/>
            <person name="Huang L."/>
            <person name="Peng D.H."/>
            <person name="Luo Y.B."/>
            <person name="Zou S.Q."/>
            <person name="Chen S.P."/>
            <person name="Lan S."/>
            <person name="Tsai W.C."/>
            <person name="Van de Peer Y."/>
            <person name="Liu Z.J."/>
        </authorList>
    </citation>
    <scope>NUCLEOTIDE SEQUENCE [LARGE SCALE GENOMIC DNA]</scope>
    <source>
        <strain evidence="3">Lor287</strain>
    </source>
</reference>
<protein>
    <recommendedName>
        <fullName evidence="2">CCDC93 coiled-coil domain-containing protein</fullName>
    </recommendedName>
</protein>
<comment type="caution">
    <text evidence="3">The sequence shown here is derived from an EMBL/GenBank/DDBJ whole genome shotgun (WGS) entry which is preliminary data.</text>
</comment>
<name>A0AAP0BF00_9ASPA</name>
<dbReference type="Pfam" id="PF09762">
    <property type="entry name" value="CCDC93_CC"/>
    <property type="match status" value="1"/>
</dbReference>
<keyword evidence="4" id="KW-1185">Reference proteome</keyword>
<evidence type="ECO:0000259" key="2">
    <source>
        <dbReference type="Pfam" id="PF09762"/>
    </source>
</evidence>
<feature type="coiled-coil region" evidence="1">
    <location>
        <begin position="93"/>
        <end position="120"/>
    </location>
</feature>